<organism evidence="3 4">
    <name type="scientific">Janibacter cremeus</name>
    <dbReference type="NCBI Taxonomy" id="1285192"/>
    <lineage>
        <taxon>Bacteria</taxon>
        <taxon>Bacillati</taxon>
        <taxon>Actinomycetota</taxon>
        <taxon>Actinomycetes</taxon>
        <taxon>Micrococcales</taxon>
        <taxon>Intrasporangiaceae</taxon>
        <taxon>Janibacter</taxon>
    </lineage>
</organism>
<dbReference type="SUPFAM" id="SSF51679">
    <property type="entry name" value="Bacterial luciferase-like"/>
    <property type="match status" value="1"/>
</dbReference>
<reference evidence="3 4" key="1">
    <citation type="submission" date="2020-07" db="EMBL/GenBank/DDBJ databases">
        <title>Sequencing the genomes of 1000 actinobacteria strains.</title>
        <authorList>
            <person name="Klenk H.-P."/>
        </authorList>
    </citation>
    <scope>NUCLEOTIDE SEQUENCE [LARGE SCALE GENOMIC DNA]</scope>
    <source>
        <strain evidence="3 4">DSM 26154</strain>
    </source>
</reference>
<dbReference type="InterPro" id="IPR050766">
    <property type="entry name" value="Bact_Lucif_Oxidored"/>
</dbReference>
<evidence type="ECO:0000256" key="1">
    <source>
        <dbReference type="ARBA" id="ARBA00007789"/>
    </source>
</evidence>
<comment type="caution">
    <text evidence="3">The sequence shown here is derived from an EMBL/GenBank/DDBJ whole genome shotgun (WGS) entry which is preliminary data.</text>
</comment>
<evidence type="ECO:0000313" key="3">
    <source>
        <dbReference type="EMBL" id="NYF97974.1"/>
    </source>
</evidence>
<dbReference type="GO" id="GO:0016705">
    <property type="term" value="F:oxidoreductase activity, acting on paired donors, with incorporation or reduction of molecular oxygen"/>
    <property type="evidence" value="ECO:0007669"/>
    <property type="project" value="InterPro"/>
</dbReference>
<feature type="domain" description="Luciferase-like" evidence="2">
    <location>
        <begin position="1"/>
        <end position="312"/>
    </location>
</feature>
<name>A0A852VUM5_9MICO</name>
<dbReference type="InterPro" id="IPR036661">
    <property type="entry name" value="Luciferase-like_sf"/>
</dbReference>
<keyword evidence="4" id="KW-1185">Reference proteome</keyword>
<dbReference type="PANTHER" id="PTHR30137:SF6">
    <property type="entry name" value="LUCIFERASE-LIKE MONOOXYGENASE"/>
    <property type="match status" value="1"/>
</dbReference>
<dbReference type="EMBL" id="JACCAE010000001">
    <property type="protein sequence ID" value="NYF97974.1"/>
    <property type="molecule type" value="Genomic_DNA"/>
</dbReference>
<sequence>MKLSIVDLGTVAPGTTEKDALADSLESARHAEDWGFGRYWFAEHHLSRSGASHHPELLIAAAAMVTSSIRLGSGAVLMNHYSPFKVAEMFKQLEAMAPGRIDLGMGRATAGPTLDLALQQNRQNPAQVDHQQQILETMAWLYEAFPDDHAFAGHPLMTSVPEVPQTWLLGSSPNGSNLAAGLGIGYTFAGFINPTGAAPALRNYREAFQPQAFGLDSPRAILAVNVTVGDTTAEGLHLANSPKGYYSRLARAGREAGSVTVPLPDEVAPEMTRAEKDEPVTIEDGRWPKFVAGGPDDVRATLEQMAHESGADEIMIQDMIADPTARRRSHELLAQAFDLV</sequence>
<dbReference type="InterPro" id="IPR011251">
    <property type="entry name" value="Luciferase-like_dom"/>
</dbReference>
<dbReference type="GO" id="GO:0005829">
    <property type="term" value="C:cytosol"/>
    <property type="evidence" value="ECO:0007669"/>
    <property type="project" value="TreeGrafter"/>
</dbReference>
<dbReference type="CDD" id="cd00347">
    <property type="entry name" value="Flavin_utilizing_monoxygenases"/>
    <property type="match status" value="2"/>
</dbReference>
<accession>A0A852VUM5</accession>
<dbReference type="Gene3D" id="3.20.20.30">
    <property type="entry name" value="Luciferase-like domain"/>
    <property type="match status" value="1"/>
</dbReference>
<dbReference type="PANTHER" id="PTHR30137">
    <property type="entry name" value="LUCIFERASE-LIKE MONOOXYGENASE"/>
    <property type="match status" value="1"/>
</dbReference>
<evidence type="ECO:0000313" key="4">
    <source>
        <dbReference type="Proteomes" id="UP000554054"/>
    </source>
</evidence>
<evidence type="ECO:0000259" key="2">
    <source>
        <dbReference type="Pfam" id="PF00296"/>
    </source>
</evidence>
<dbReference type="NCBIfam" id="TIGR03558">
    <property type="entry name" value="oxido_grp_1"/>
    <property type="match status" value="1"/>
</dbReference>
<gene>
    <name evidence="3" type="ORF">BJY20_001366</name>
</gene>
<proteinExistence type="predicted"/>
<comment type="similarity">
    <text evidence="1">To bacterial alkanal monooxygenase alpha and beta chains.</text>
</comment>
<dbReference type="RefSeq" id="WP_185990837.1">
    <property type="nucleotide sequence ID" value="NZ_JACCAE010000001.1"/>
</dbReference>
<dbReference type="InterPro" id="IPR019949">
    <property type="entry name" value="CmoO-like"/>
</dbReference>
<dbReference type="Pfam" id="PF00296">
    <property type="entry name" value="Bac_luciferase"/>
    <property type="match status" value="1"/>
</dbReference>
<dbReference type="AlphaFoldDB" id="A0A852VUM5"/>
<protein>
    <submittedName>
        <fullName evidence="3">Luciferase family oxidoreductase group 1</fullName>
    </submittedName>
</protein>
<dbReference type="Proteomes" id="UP000554054">
    <property type="component" value="Unassembled WGS sequence"/>
</dbReference>